<dbReference type="RefSeq" id="WP_185677249.1">
    <property type="nucleotide sequence ID" value="NZ_JACHVB010000064.1"/>
</dbReference>
<dbReference type="InterPro" id="IPR052165">
    <property type="entry name" value="Membrane_assoc_protease"/>
</dbReference>
<gene>
    <name evidence="7" type="ORF">H5P28_18875</name>
</gene>
<comment type="caution">
    <text evidence="7">The sequence shown here is derived from an EMBL/GenBank/DDBJ whole genome shotgun (WGS) entry which is preliminary data.</text>
</comment>
<feature type="transmembrane region" description="Helical" evidence="5">
    <location>
        <begin position="7"/>
        <end position="40"/>
    </location>
</feature>
<evidence type="ECO:0000256" key="3">
    <source>
        <dbReference type="ARBA" id="ARBA00022989"/>
    </source>
</evidence>
<dbReference type="Pfam" id="PF01957">
    <property type="entry name" value="NfeD"/>
    <property type="match status" value="1"/>
</dbReference>
<comment type="subcellular location">
    <subcellularLocation>
        <location evidence="1">Membrane</location>
        <topology evidence="1">Multi-pass membrane protein</topology>
    </subcellularLocation>
</comment>
<evidence type="ECO:0000259" key="6">
    <source>
        <dbReference type="Pfam" id="PF01957"/>
    </source>
</evidence>
<dbReference type="PANTHER" id="PTHR33507:SF3">
    <property type="entry name" value="INNER MEMBRANE PROTEIN YBBJ"/>
    <property type="match status" value="1"/>
</dbReference>
<dbReference type="AlphaFoldDB" id="A0A842HLD6"/>
<dbReference type="SUPFAM" id="SSF141322">
    <property type="entry name" value="NfeD domain-like"/>
    <property type="match status" value="1"/>
</dbReference>
<keyword evidence="2 5" id="KW-0812">Transmembrane</keyword>
<evidence type="ECO:0000313" key="7">
    <source>
        <dbReference type="EMBL" id="MBC2596336.1"/>
    </source>
</evidence>
<dbReference type="GO" id="GO:0005886">
    <property type="term" value="C:plasma membrane"/>
    <property type="evidence" value="ECO:0007669"/>
    <property type="project" value="TreeGrafter"/>
</dbReference>
<feature type="transmembrane region" description="Helical" evidence="5">
    <location>
        <begin position="46"/>
        <end position="67"/>
    </location>
</feature>
<evidence type="ECO:0000256" key="4">
    <source>
        <dbReference type="ARBA" id="ARBA00023136"/>
    </source>
</evidence>
<dbReference type="InterPro" id="IPR002810">
    <property type="entry name" value="NfeD-like_C"/>
</dbReference>
<proteinExistence type="predicted"/>
<feature type="domain" description="NfeD-like C-terminal" evidence="6">
    <location>
        <begin position="98"/>
        <end position="153"/>
    </location>
</feature>
<evidence type="ECO:0000256" key="2">
    <source>
        <dbReference type="ARBA" id="ARBA00022692"/>
    </source>
</evidence>
<dbReference type="InterPro" id="IPR012340">
    <property type="entry name" value="NA-bd_OB-fold"/>
</dbReference>
<evidence type="ECO:0000256" key="1">
    <source>
        <dbReference type="ARBA" id="ARBA00004141"/>
    </source>
</evidence>
<dbReference type="PANTHER" id="PTHR33507">
    <property type="entry name" value="INNER MEMBRANE PROTEIN YBBJ"/>
    <property type="match status" value="1"/>
</dbReference>
<keyword evidence="4 5" id="KW-0472">Membrane</keyword>
<dbReference type="Gene3D" id="2.40.50.140">
    <property type="entry name" value="Nucleic acid-binding proteins"/>
    <property type="match status" value="1"/>
</dbReference>
<dbReference type="Proteomes" id="UP000546464">
    <property type="component" value="Unassembled WGS sequence"/>
</dbReference>
<reference evidence="7 8" key="1">
    <citation type="submission" date="2020-07" db="EMBL/GenBank/DDBJ databases">
        <authorList>
            <person name="Feng X."/>
        </authorList>
    </citation>
    <scope>NUCLEOTIDE SEQUENCE [LARGE SCALE GENOMIC DNA]</scope>
    <source>
        <strain evidence="7 8">JCM31066</strain>
    </source>
</reference>
<accession>A0A842HLD6</accession>
<name>A0A842HLD6_9BACT</name>
<protein>
    <submittedName>
        <fullName evidence="7">NfeD family protein</fullName>
    </submittedName>
</protein>
<dbReference type="EMBL" id="JACHVB010000064">
    <property type="protein sequence ID" value="MBC2596336.1"/>
    <property type="molecule type" value="Genomic_DNA"/>
</dbReference>
<evidence type="ECO:0000313" key="8">
    <source>
        <dbReference type="Proteomes" id="UP000546464"/>
    </source>
</evidence>
<keyword evidence="8" id="KW-1185">Reference proteome</keyword>
<evidence type="ECO:0000256" key="5">
    <source>
        <dbReference type="SAM" id="Phobius"/>
    </source>
</evidence>
<organism evidence="7 8">
    <name type="scientific">Ruficoccus amylovorans</name>
    <dbReference type="NCBI Taxonomy" id="1804625"/>
    <lineage>
        <taxon>Bacteria</taxon>
        <taxon>Pseudomonadati</taxon>
        <taxon>Verrucomicrobiota</taxon>
        <taxon>Opitutia</taxon>
        <taxon>Puniceicoccales</taxon>
        <taxon>Cerasicoccaceae</taxon>
        <taxon>Ruficoccus</taxon>
    </lineage>
</organism>
<sequence>MSLIPSLIVIALVLLFLEIFLPGGVLAVIAVGCLLAASYLTYSQYGPLPGLGVFAGSLLLCLVFFYFELKLIKSRRIGKFLRSEGSIQSSSNTPAGDDSLVGQRGSALTTMAPSGRVRIADRNYEAATQGGYVAKGTPVEVVRVESFKLIIKPLS</sequence>
<keyword evidence="3 5" id="KW-1133">Transmembrane helix</keyword>